<evidence type="ECO:0000313" key="2">
    <source>
        <dbReference type="EMBL" id="KAL0402321.1"/>
    </source>
</evidence>
<comment type="caution">
    <text evidence="2">The sequence shown here is derived from an EMBL/GenBank/DDBJ whole genome shotgun (WGS) entry which is preliminary data.</text>
</comment>
<reference evidence="2" key="1">
    <citation type="submission" date="2020-06" db="EMBL/GenBank/DDBJ databases">
        <authorList>
            <person name="Li T."/>
            <person name="Hu X."/>
            <person name="Zhang T."/>
            <person name="Song X."/>
            <person name="Zhang H."/>
            <person name="Dai N."/>
            <person name="Sheng W."/>
            <person name="Hou X."/>
            <person name="Wei L."/>
        </authorList>
    </citation>
    <scope>NUCLEOTIDE SEQUENCE</scope>
    <source>
        <strain evidence="2">KEN1</strain>
        <tissue evidence="2">Leaf</tissue>
    </source>
</reference>
<feature type="domain" description="Reverse transcriptase zinc-binding" evidence="1">
    <location>
        <begin position="30"/>
        <end position="98"/>
    </location>
</feature>
<reference evidence="2" key="2">
    <citation type="journal article" date="2024" name="Plant">
        <title>Genomic evolution and insights into agronomic trait innovations of Sesamum species.</title>
        <authorList>
            <person name="Miao H."/>
            <person name="Wang L."/>
            <person name="Qu L."/>
            <person name="Liu H."/>
            <person name="Sun Y."/>
            <person name="Le M."/>
            <person name="Wang Q."/>
            <person name="Wei S."/>
            <person name="Zheng Y."/>
            <person name="Lin W."/>
            <person name="Duan Y."/>
            <person name="Cao H."/>
            <person name="Xiong S."/>
            <person name="Wang X."/>
            <person name="Wei L."/>
            <person name="Li C."/>
            <person name="Ma Q."/>
            <person name="Ju M."/>
            <person name="Zhao R."/>
            <person name="Li G."/>
            <person name="Mu C."/>
            <person name="Tian Q."/>
            <person name="Mei H."/>
            <person name="Zhang T."/>
            <person name="Gao T."/>
            <person name="Zhang H."/>
        </authorList>
    </citation>
    <scope>NUCLEOTIDE SEQUENCE</scope>
    <source>
        <strain evidence="2">KEN1</strain>
    </source>
</reference>
<proteinExistence type="predicted"/>
<accession>A0AAW2TC55</accession>
<dbReference type="EMBL" id="JACGWN010000015">
    <property type="protein sequence ID" value="KAL0402321.1"/>
    <property type="molecule type" value="Genomic_DNA"/>
</dbReference>
<dbReference type="AlphaFoldDB" id="A0AAW2TC55"/>
<name>A0AAW2TC55_9LAMI</name>
<dbReference type="InterPro" id="IPR026960">
    <property type="entry name" value="RVT-Znf"/>
</dbReference>
<gene>
    <name evidence="2" type="ORF">Slati_4262000</name>
</gene>
<dbReference type="Pfam" id="PF13966">
    <property type="entry name" value="zf-RVT"/>
    <property type="match status" value="1"/>
</dbReference>
<organism evidence="2">
    <name type="scientific">Sesamum latifolium</name>
    <dbReference type="NCBI Taxonomy" id="2727402"/>
    <lineage>
        <taxon>Eukaryota</taxon>
        <taxon>Viridiplantae</taxon>
        <taxon>Streptophyta</taxon>
        <taxon>Embryophyta</taxon>
        <taxon>Tracheophyta</taxon>
        <taxon>Spermatophyta</taxon>
        <taxon>Magnoliopsida</taxon>
        <taxon>eudicotyledons</taxon>
        <taxon>Gunneridae</taxon>
        <taxon>Pentapetalae</taxon>
        <taxon>asterids</taxon>
        <taxon>lamiids</taxon>
        <taxon>Lamiales</taxon>
        <taxon>Pedaliaceae</taxon>
        <taxon>Sesamum</taxon>
    </lineage>
</organism>
<evidence type="ECO:0000259" key="1">
    <source>
        <dbReference type="Pfam" id="PF13966"/>
    </source>
</evidence>
<sequence>MDADCILGINLGPSGVWDKLVWHYEEKGIFTVKSAYKLAIELKTEGSCSQSGSYWNFIWKSKALPKVVLFAWKLVCEALPTTENLKKRGIPISDSCFCSIDMGGFGFVVGELRFTSASVEDWFRAVHGELDQSEWYLFLNICWALWWARNQRMFEGREVEAPEVGEAGPAS</sequence>
<protein>
    <recommendedName>
        <fullName evidence="1">Reverse transcriptase zinc-binding domain-containing protein</fullName>
    </recommendedName>
</protein>